<name>A0AAV8VU74_9CUCU</name>
<protein>
    <submittedName>
        <fullName evidence="1">Uncharacterized protein</fullName>
    </submittedName>
</protein>
<dbReference type="Proteomes" id="UP001159042">
    <property type="component" value="Unassembled WGS sequence"/>
</dbReference>
<proteinExistence type="predicted"/>
<comment type="caution">
    <text evidence="1">The sequence shown here is derived from an EMBL/GenBank/DDBJ whole genome shotgun (WGS) entry which is preliminary data.</text>
</comment>
<keyword evidence="2" id="KW-1185">Reference proteome</keyword>
<evidence type="ECO:0000313" key="2">
    <source>
        <dbReference type="Proteomes" id="UP001159042"/>
    </source>
</evidence>
<accession>A0AAV8VU74</accession>
<dbReference type="AlphaFoldDB" id="A0AAV8VU74"/>
<gene>
    <name evidence="1" type="ORF">NQ315_010684</name>
</gene>
<evidence type="ECO:0000313" key="1">
    <source>
        <dbReference type="EMBL" id="KAJ8917778.1"/>
    </source>
</evidence>
<sequence>MDGASCADALVLCILHESFYDVFTEVSNLLKERYPPILTTNICDLGMGILSFLNLMEAWNRTTTLLLFKHTVQIFSPCVEAELFQLAMQIGDHIKCRIGTIRWFVVYPNGISISSFTKRVHHVEII</sequence>
<dbReference type="EMBL" id="JANEYG010000030">
    <property type="protein sequence ID" value="KAJ8917778.1"/>
    <property type="molecule type" value="Genomic_DNA"/>
</dbReference>
<reference evidence="1 2" key="1">
    <citation type="journal article" date="2023" name="Insect Mol. Biol.">
        <title>Genome sequencing provides insights into the evolution of gene families encoding plant cell wall-degrading enzymes in longhorned beetles.</title>
        <authorList>
            <person name="Shin N.R."/>
            <person name="Okamura Y."/>
            <person name="Kirsch R."/>
            <person name="Pauchet Y."/>
        </authorList>
    </citation>
    <scope>NUCLEOTIDE SEQUENCE [LARGE SCALE GENOMIC DNA]</scope>
    <source>
        <strain evidence="1">EAD_L_NR</strain>
    </source>
</reference>
<organism evidence="1 2">
    <name type="scientific">Exocentrus adspersus</name>
    <dbReference type="NCBI Taxonomy" id="1586481"/>
    <lineage>
        <taxon>Eukaryota</taxon>
        <taxon>Metazoa</taxon>
        <taxon>Ecdysozoa</taxon>
        <taxon>Arthropoda</taxon>
        <taxon>Hexapoda</taxon>
        <taxon>Insecta</taxon>
        <taxon>Pterygota</taxon>
        <taxon>Neoptera</taxon>
        <taxon>Endopterygota</taxon>
        <taxon>Coleoptera</taxon>
        <taxon>Polyphaga</taxon>
        <taxon>Cucujiformia</taxon>
        <taxon>Chrysomeloidea</taxon>
        <taxon>Cerambycidae</taxon>
        <taxon>Lamiinae</taxon>
        <taxon>Acanthocinini</taxon>
        <taxon>Exocentrus</taxon>
    </lineage>
</organism>